<evidence type="ECO:0000256" key="4">
    <source>
        <dbReference type="ARBA" id="ARBA00022989"/>
    </source>
</evidence>
<protein>
    <recommendedName>
        <fullName evidence="7">Major facilitator superfamily (MFS) profile domain-containing protein</fullName>
    </recommendedName>
</protein>
<name>A0A0D2BG50_9EURO</name>
<feature type="transmembrane region" description="Helical" evidence="6">
    <location>
        <begin position="284"/>
        <end position="301"/>
    </location>
</feature>
<dbReference type="PANTHER" id="PTHR23501">
    <property type="entry name" value="MAJOR FACILITATOR SUPERFAMILY"/>
    <property type="match status" value="1"/>
</dbReference>
<dbReference type="OrthoDB" id="4198076at2759"/>
<dbReference type="PANTHER" id="PTHR23501:SF109">
    <property type="entry name" value="MAJOR FACILITATOR SUPERFAMILY (MFS) PROFILE DOMAIN-CONTAINING PROTEIN-RELATED"/>
    <property type="match status" value="1"/>
</dbReference>
<dbReference type="InterPro" id="IPR053791">
    <property type="entry name" value="MFS_Tri12-like"/>
</dbReference>
<evidence type="ECO:0000256" key="3">
    <source>
        <dbReference type="ARBA" id="ARBA00022692"/>
    </source>
</evidence>
<keyword evidence="5 6" id="KW-0472">Membrane</keyword>
<comment type="subcellular location">
    <subcellularLocation>
        <location evidence="1">Membrane</location>
        <topology evidence="1">Multi-pass membrane protein</topology>
    </subcellularLocation>
</comment>
<evidence type="ECO:0000313" key="9">
    <source>
        <dbReference type="Proteomes" id="UP000053328"/>
    </source>
</evidence>
<keyword evidence="9" id="KW-1185">Reference proteome</keyword>
<evidence type="ECO:0000313" key="8">
    <source>
        <dbReference type="EMBL" id="KIW17953.1"/>
    </source>
</evidence>
<feature type="transmembrane region" description="Helical" evidence="6">
    <location>
        <begin position="213"/>
        <end position="232"/>
    </location>
</feature>
<evidence type="ECO:0000256" key="1">
    <source>
        <dbReference type="ARBA" id="ARBA00004141"/>
    </source>
</evidence>
<evidence type="ECO:0000256" key="5">
    <source>
        <dbReference type="ARBA" id="ARBA00023136"/>
    </source>
</evidence>
<dbReference type="SUPFAM" id="SSF103473">
    <property type="entry name" value="MFS general substrate transporter"/>
    <property type="match status" value="1"/>
</dbReference>
<dbReference type="VEuPathDB" id="FungiDB:PV08_05148"/>
<feature type="transmembrane region" description="Helical" evidence="6">
    <location>
        <begin position="118"/>
        <end position="141"/>
    </location>
</feature>
<dbReference type="GO" id="GO:0022857">
    <property type="term" value="F:transmembrane transporter activity"/>
    <property type="evidence" value="ECO:0007669"/>
    <property type="project" value="InterPro"/>
</dbReference>
<feature type="transmembrane region" description="Helical" evidence="6">
    <location>
        <begin position="544"/>
        <end position="563"/>
    </location>
</feature>
<keyword evidence="3 6" id="KW-0812">Transmembrane</keyword>
<feature type="transmembrane region" description="Helical" evidence="6">
    <location>
        <begin position="89"/>
        <end position="106"/>
    </location>
</feature>
<feature type="transmembrane region" description="Helical" evidence="6">
    <location>
        <begin position="365"/>
        <end position="386"/>
    </location>
</feature>
<dbReference type="InterPro" id="IPR010573">
    <property type="entry name" value="MFS_Str1/Tri12-like"/>
</dbReference>
<evidence type="ECO:0000256" key="6">
    <source>
        <dbReference type="SAM" id="Phobius"/>
    </source>
</evidence>
<proteinExistence type="predicted"/>
<dbReference type="HOGENOM" id="CLU_000960_25_2_1"/>
<dbReference type="AlphaFoldDB" id="A0A0D2BG50"/>
<dbReference type="InterPro" id="IPR020846">
    <property type="entry name" value="MFS_dom"/>
</dbReference>
<evidence type="ECO:0000259" key="7">
    <source>
        <dbReference type="PROSITE" id="PS50850"/>
    </source>
</evidence>
<sequence length="610" mass="65700">MTEDTIDTAHGEIAIEDDQKLRHVLSAAIGDEATEHVRSVGLGLVMEPRMMMVIFAMIMGQFAGIWGFTLPAGILPFIEEDIGGSSNSALFSIVWTMGNSVGYALVGRLSDIFGRRWWMIGFNALGLVGGAKLTPITGIVAGRAQRIDVLIGSNVLLGLSSGGQFSMQFMSAELVPNRHKLAMLGLVVFGCFPSLAIGSFLGRAVLEGASWRWIYYIYSISCACAVGLHFFFYHPKEPVLPKSRLQLLKELDFIGLFLFVSSIALFVLGISLGGNPYPWDSAKVLGPLVSGVVASIGFFAWELHMPISRQFMRVQLLKDLRGFAGIVVCGAMGGLIFFGLSVAWPSEVYYVYATSTDWSNNAWRTTSLGIGIWVGDCFVSPLIGIFKYAKWQLVVYAGLLTLFLGIASLCTPNDVALGIAMSGLAGVVTGPFEQAPAALSQLFVEDEDLGMAFSLFGGLRSAFGAIGSAVFLSIIHNKVPEQLAIHIGAVAASHNISASEIPLIIQELSEGQISSLLKIPGVDASVIGELAYASRWAYADAYKVAYYAAVAFGAATFLVTLTLRDLDYLLTDHVPRTIAHNAAEARIHDEKEVRIHHEEEIPATATTPIA</sequence>
<dbReference type="RefSeq" id="XP_016238169.1">
    <property type="nucleotide sequence ID" value="XM_016379492.1"/>
</dbReference>
<dbReference type="InterPro" id="IPR036259">
    <property type="entry name" value="MFS_trans_sf"/>
</dbReference>
<dbReference type="GO" id="GO:0005886">
    <property type="term" value="C:plasma membrane"/>
    <property type="evidence" value="ECO:0007669"/>
    <property type="project" value="TreeGrafter"/>
</dbReference>
<reference evidence="8 9" key="1">
    <citation type="submission" date="2015-01" db="EMBL/GenBank/DDBJ databases">
        <title>The Genome Sequence of Exophiala spinifera CBS89968.</title>
        <authorList>
            <consortium name="The Broad Institute Genomics Platform"/>
            <person name="Cuomo C."/>
            <person name="de Hoog S."/>
            <person name="Gorbushina A."/>
            <person name="Stielow B."/>
            <person name="Teixiera M."/>
            <person name="Abouelleil A."/>
            <person name="Chapman S.B."/>
            <person name="Priest M."/>
            <person name="Young S.K."/>
            <person name="Wortman J."/>
            <person name="Nusbaum C."/>
            <person name="Birren B."/>
        </authorList>
    </citation>
    <scope>NUCLEOTIDE SEQUENCE [LARGE SCALE GENOMIC DNA]</scope>
    <source>
        <strain evidence="8 9">CBS 89968</strain>
    </source>
</reference>
<feature type="transmembrane region" description="Helical" evidence="6">
    <location>
        <begin position="453"/>
        <end position="475"/>
    </location>
</feature>
<keyword evidence="4 6" id="KW-1133">Transmembrane helix</keyword>
<dbReference type="PROSITE" id="PS00216">
    <property type="entry name" value="SUGAR_TRANSPORT_1"/>
    <property type="match status" value="1"/>
</dbReference>
<feature type="transmembrane region" description="Helical" evidence="6">
    <location>
        <begin position="393"/>
        <end position="409"/>
    </location>
</feature>
<feature type="transmembrane region" description="Helical" evidence="6">
    <location>
        <begin position="53"/>
        <end position="77"/>
    </location>
</feature>
<dbReference type="PROSITE" id="PS50850">
    <property type="entry name" value="MFS"/>
    <property type="match status" value="1"/>
</dbReference>
<evidence type="ECO:0000256" key="2">
    <source>
        <dbReference type="ARBA" id="ARBA00022448"/>
    </source>
</evidence>
<dbReference type="Proteomes" id="UP000053328">
    <property type="component" value="Unassembled WGS sequence"/>
</dbReference>
<dbReference type="InterPro" id="IPR005829">
    <property type="entry name" value="Sugar_transporter_CS"/>
</dbReference>
<feature type="transmembrane region" description="Helical" evidence="6">
    <location>
        <begin position="253"/>
        <end position="272"/>
    </location>
</feature>
<feature type="transmembrane region" description="Helical" evidence="6">
    <location>
        <begin position="147"/>
        <end position="169"/>
    </location>
</feature>
<accession>A0A0D2BG50</accession>
<dbReference type="EMBL" id="KN847494">
    <property type="protein sequence ID" value="KIW17953.1"/>
    <property type="molecule type" value="Genomic_DNA"/>
</dbReference>
<organism evidence="8 9">
    <name type="scientific">Exophiala spinifera</name>
    <dbReference type="NCBI Taxonomy" id="91928"/>
    <lineage>
        <taxon>Eukaryota</taxon>
        <taxon>Fungi</taxon>
        <taxon>Dikarya</taxon>
        <taxon>Ascomycota</taxon>
        <taxon>Pezizomycotina</taxon>
        <taxon>Eurotiomycetes</taxon>
        <taxon>Chaetothyriomycetidae</taxon>
        <taxon>Chaetothyriales</taxon>
        <taxon>Herpotrichiellaceae</taxon>
        <taxon>Exophiala</taxon>
    </lineage>
</organism>
<dbReference type="Pfam" id="PF06609">
    <property type="entry name" value="TRI12"/>
    <property type="match status" value="1"/>
</dbReference>
<keyword evidence="2" id="KW-0813">Transport</keyword>
<feature type="transmembrane region" description="Helical" evidence="6">
    <location>
        <begin position="322"/>
        <end position="345"/>
    </location>
</feature>
<gene>
    <name evidence="8" type="ORF">PV08_05148</name>
</gene>
<feature type="domain" description="Major facilitator superfamily (MFS) profile" evidence="7">
    <location>
        <begin position="53"/>
        <end position="568"/>
    </location>
</feature>
<dbReference type="Gene3D" id="1.20.1250.20">
    <property type="entry name" value="MFS general substrate transporter like domains"/>
    <property type="match status" value="1"/>
</dbReference>
<feature type="transmembrane region" description="Helical" evidence="6">
    <location>
        <begin position="181"/>
        <end position="201"/>
    </location>
</feature>
<dbReference type="CDD" id="cd06179">
    <property type="entry name" value="MFS_TRI12_like"/>
    <property type="match status" value="1"/>
</dbReference>
<dbReference type="GeneID" id="27332231"/>